<feature type="domain" description="Sugar fermentation stimulation protein C-terminal" evidence="2">
    <location>
        <begin position="84"/>
        <end position="222"/>
    </location>
</feature>
<dbReference type="InterPro" id="IPR041465">
    <property type="entry name" value="SfsA_N"/>
</dbReference>
<dbReference type="PANTHER" id="PTHR30545:SF2">
    <property type="entry name" value="SUGAR FERMENTATION STIMULATION PROTEIN A"/>
    <property type="match status" value="1"/>
</dbReference>
<sequence length="238" mass="26696">MKFIPSLQQGKLVRRYKRFLTDVLLADGQERTIHCPNTGSMKNCLFEGEDVWFSESDNPKRKYPNTWEIAQTDEGHLIGINTGRANHLATEAIEQQVIPELAGYETLKKEVKYGNENSRIDILLTAPEQPNCYVEIKSCTLLEDNSGYFPDAVTTRGQKHLRELMEMAAQGHRAVLLFIVQHTGIDRVSPAAHIDPEYSALLKQAANSGVEIIAYGTTICPEEIKVTHAVDVLLDECI</sequence>
<dbReference type="RefSeq" id="WP_188917501.1">
    <property type="nucleotide sequence ID" value="NZ_BMPZ01000001.1"/>
</dbReference>
<dbReference type="FunFam" id="3.40.1350.60:FF:000001">
    <property type="entry name" value="Sugar fermentation stimulation protein A"/>
    <property type="match status" value="1"/>
</dbReference>
<organism evidence="4 5">
    <name type="scientific">Shewanella gelidii</name>
    <dbReference type="NCBI Taxonomy" id="1642821"/>
    <lineage>
        <taxon>Bacteria</taxon>
        <taxon>Pseudomonadati</taxon>
        <taxon>Pseudomonadota</taxon>
        <taxon>Gammaproteobacteria</taxon>
        <taxon>Alteromonadales</taxon>
        <taxon>Shewanellaceae</taxon>
        <taxon>Shewanella</taxon>
    </lineage>
</organism>
<dbReference type="Gene3D" id="3.40.1350.60">
    <property type="match status" value="1"/>
</dbReference>
<comment type="caution">
    <text evidence="4">The sequence shown here is derived from an EMBL/GenBank/DDBJ whole genome shotgun (WGS) entry which is preliminary data.</text>
</comment>
<feature type="domain" description="SfsA N-terminal OB" evidence="3">
    <location>
        <begin position="13"/>
        <end position="80"/>
    </location>
</feature>
<protein>
    <recommendedName>
        <fullName evidence="1">Sugar fermentation stimulation protein homolog</fullName>
    </recommendedName>
</protein>
<evidence type="ECO:0000256" key="1">
    <source>
        <dbReference type="HAMAP-Rule" id="MF_00095"/>
    </source>
</evidence>
<dbReference type="FunFam" id="2.40.50.580:FF:000001">
    <property type="entry name" value="Sugar fermentation stimulation protein A"/>
    <property type="match status" value="1"/>
</dbReference>
<dbReference type="InterPro" id="IPR040452">
    <property type="entry name" value="SfsA_C"/>
</dbReference>
<keyword evidence="5" id="KW-1185">Reference proteome</keyword>
<reference evidence="4" key="1">
    <citation type="journal article" date="2014" name="Int. J. Syst. Evol. Microbiol.">
        <title>Complete genome sequence of Corynebacterium casei LMG S-19264T (=DSM 44701T), isolated from a smear-ripened cheese.</title>
        <authorList>
            <consortium name="US DOE Joint Genome Institute (JGI-PGF)"/>
            <person name="Walter F."/>
            <person name="Albersmeier A."/>
            <person name="Kalinowski J."/>
            <person name="Ruckert C."/>
        </authorList>
    </citation>
    <scope>NUCLEOTIDE SEQUENCE</scope>
    <source>
        <strain evidence="4">JCM 30804</strain>
    </source>
</reference>
<evidence type="ECO:0000313" key="5">
    <source>
        <dbReference type="Proteomes" id="UP000613743"/>
    </source>
</evidence>
<dbReference type="EMBL" id="BMPZ01000001">
    <property type="protein sequence ID" value="GGI70756.1"/>
    <property type="molecule type" value="Genomic_DNA"/>
</dbReference>
<evidence type="ECO:0000259" key="2">
    <source>
        <dbReference type="Pfam" id="PF03749"/>
    </source>
</evidence>
<evidence type="ECO:0000313" key="4">
    <source>
        <dbReference type="EMBL" id="GGI70756.1"/>
    </source>
</evidence>
<dbReference type="InterPro" id="IPR005224">
    <property type="entry name" value="SfsA"/>
</dbReference>
<dbReference type="Proteomes" id="UP000613743">
    <property type="component" value="Unassembled WGS sequence"/>
</dbReference>
<evidence type="ECO:0000259" key="3">
    <source>
        <dbReference type="Pfam" id="PF17746"/>
    </source>
</evidence>
<accession>A0A917N751</accession>
<dbReference type="NCBIfam" id="TIGR00230">
    <property type="entry name" value="sfsA"/>
    <property type="match status" value="1"/>
</dbReference>
<dbReference type="Gene3D" id="2.40.50.580">
    <property type="match status" value="1"/>
</dbReference>
<dbReference type="Pfam" id="PF17746">
    <property type="entry name" value="SfsA_N"/>
    <property type="match status" value="1"/>
</dbReference>
<name>A0A917N751_9GAMM</name>
<dbReference type="GO" id="GO:0003677">
    <property type="term" value="F:DNA binding"/>
    <property type="evidence" value="ECO:0007669"/>
    <property type="project" value="InterPro"/>
</dbReference>
<dbReference type="Pfam" id="PF03749">
    <property type="entry name" value="SfsA"/>
    <property type="match status" value="1"/>
</dbReference>
<comment type="similarity">
    <text evidence="1">Belongs to the SfsA family.</text>
</comment>
<dbReference type="HAMAP" id="MF_00095">
    <property type="entry name" value="SfsA"/>
    <property type="match status" value="1"/>
</dbReference>
<gene>
    <name evidence="1 4" type="primary">sfsA</name>
    <name evidence="4" type="ORF">GCM10009332_05090</name>
</gene>
<proteinExistence type="inferred from homology"/>
<reference evidence="4" key="2">
    <citation type="submission" date="2020-09" db="EMBL/GenBank/DDBJ databases">
        <authorList>
            <person name="Sun Q."/>
            <person name="Ohkuma M."/>
        </authorList>
    </citation>
    <scope>NUCLEOTIDE SEQUENCE</scope>
    <source>
        <strain evidence="4">JCM 30804</strain>
    </source>
</reference>
<dbReference type="AlphaFoldDB" id="A0A917N751"/>
<dbReference type="PANTHER" id="PTHR30545">
    <property type="entry name" value="SUGAR FERMENTATION STIMULATION PROTEIN A"/>
    <property type="match status" value="1"/>
</dbReference>
<dbReference type="CDD" id="cd22359">
    <property type="entry name" value="SfsA-like_bacterial"/>
    <property type="match status" value="1"/>
</dbReference>